<dbReference type="PANTHER" id="PTHR35401">
    <property type="entry name" value="COPG FAMILY HELIX-TURN-HELIX PROTEIN-RELATED-RELATED"/>
    <property type="match status" value="1"/>
</dbReference>
<evidence type="ECO:0000313" key="3">
    <source>
        <dbReference type="EMBL" id="AXJ02094.1"/>
    </source>
</evidence>
<protein>
    <submittedName>
        <fullName evidence="3">Uncharacterized conserved protein, DUF1778 family</fullName>
    </submittedName>
</protein>
<dbReference type="AlphaFoldDB" id="A0A345UNP2"/>
<evidence type="ECO:0000256" key="2">
    <source>
        <dbReference type="ARBA" id="ARBA00049988"/>
    </source>
</evidence>
<name>A0A345UNP2_9BACT</name>
<dbReference type="PANTHER" id="PTHR35401:SF2">
    <property type="entry name" value="ABC-TYPE TRANSPORT SYSTEM"/>
    <property type="match status" value="1"/>
</dbReference>
<accession>A0A345UNP2</accession>
<dbReference type="GO" id="GO:0006355">
    <property type="term" value="P:regulation of DNA-templated transcription"/>
    <property type="evidence" value="ECO:0007669"/>
    <property type="project" value="InterPro"/>
</dbReference>
<dbReference type="Pfam" id="PF08681">
    <property type="entry name" value="TacA1"/>
    <property type="match status" value="1"/>
</dbReference>
<proteinExistence type="inferred from homology"/>
<keyword evidence="1" id="KW-1277">Toxin-antitoxin system</keyword>
<reference evidence="3 4" key="1">
    <citation type="submission" date="2018-03" db="EMBL/GenBank/DDBJ databases">
        <title>Phenotypic and genomic properties of Cyclonatronum proteinivorum gen. nov., sp. nov., a haloalkaliphilic bacteroidete from soda lakes possessing Na+-translocating rhodopsin.</title>
        <authorList>
            <person name="Toshchakov S.V."/>
            <person name="Korzhenkov A."/>
            <person name="Samarov N.I."/>
            <person name="Kublanov I.V."/>
            <person name="Muntyan M.S."/>
            <person name="Sorokin D.Y."/>
        </authorList>
    </citation>
    <scope>NUCLEOTIDE SEQUENCE [LARGE SCALE GENOMIC DNA]</scope>
    <source>
        <strain evidence="3 4">Omega</strain>
    </source>
</reference>
<dbReference type="InterPro" id="IPR010985">
    <property type="entry name" value="Ribbon_hlx_hlx"/>
</dbReference>
<sequence>MESLSTERINARVPRQQKQFFEQAAQLGGFRSLTDFILHAAQQKADLIVSEHQTILASKRDQEIFFEAITSPAEPNKHLKEAADRYKKLIDNL</sequence>
<dbReference type="EMBL" id="CP027806">
    <property type="protein sequence ID" value="AXJ02094.1"/>
    <property type="molecule type" value="Genomic_DNA"/>
</dbReference>
<evidence type="ECO:0000256" key="1">
    <source>
        <dbReference type="ARBA" id="ARBA00022649"/>
    </source>
</evidence>
<gene>
    <name evidence="3" type="ORF">CYPRO_2856</name>
</gene>
<dbReference type="Proteomes" id="UP000254808">
    <property type="component" value="Chromosome"/>
</dbReference>
<evidence type="ECO:0000313" key="4">
    <source>
        <dbReference type="Proteomes" id="UP000254808"/>
    </source>
</evidence>
<dbReference type="SUPFAM" id="SSF47598">
    <property type="entry name" value="Ribbon-helix-helix"/>
    <property type="match status" value="1"/>
</dbReference>
<dbReference type="InterPro" id="IPR014795">
    <property type="entry name" value="TacA_1-like"/>
</dbReference>
<dbReference type="KEGG" id="cprv:CYPRO_2856"/>
<organism evidence="3 4">
    <name type="scientific">Cyclonatronum proteinivorum</name>
    <dbReference type="NCBI Taxonomy" id="1457365"/>
    <lineage>
        <taxon>Bacteria</taxon>
        <taxon>Pseudomonadati</taxon>
        <taxon>Balneolota</taxon>
        <taxon>Balneolia</taxon>
        <taxon>Balneolales</taxon>
        <taxon>Cyclonatronaceae</taxon>
        <taxon>Cyclonatronum</taxon>
    </lineage>
</organism>
<dbReference type="OrthoDB" id="595305at2"/>
<comment type="similarity">
    <text evidence="2">Belongs to the TacA antitoxin family.</text>
</comment>
<dbReference type="RefSeq" id="WP_114985224.1">
    <property type="nucleotide sequence ID" value="NZ_CP027806.1"/>
</dbReference>
<keyword evidence="4" id="KW-1185">Reference proteome</keyword>
<dbReference type="Gene3D" id="1.20.5.780">
    <property type="entry name" value="Single helix bin"/>
    <property type="match status" value="1"/>
</dbReference>